<protein>
    <submittedName>
        <fullName evidence="3">GAF domain-containing protein</fullName>
    </submittedName>
</protein>
<keyword evidence="4" id="KW-1185">Reference proteome</keyword>
<name>A0ABV0JR06_9CYAN</name>
<feature type="domain" description="GAF" evidence="2">
    <location>
        <begin position="377"/>
        <end position="556"/>
    </location>
</feature>
<proteinExistence type="predicted"/>
<dbReference type="SUPFAM" id="SSF55781">
    <property type="entry name" value="GAF domain-like"/>
    <property type="match status" value="3"/>
</dbReference>
<evidence type="ECO:0000313" key="3">
    <source>
        <dbReference type="EMBL" id="MEP0865860.1"/>
    </source>
</evidence>
<comment type="caution">
    <text evidence="3">The sequence shown here is derived from an EMBL/GenBank/DDBJ whole genome shotgun (WGS) entry which is preliminary data.</text>
</comment>
<dbReference type="RefSeq" id="WP_190420855.1">
    <property type="nucleotide sequence ID" value="NZ_JAMPKK010000033.1"/>
</dbReference>
<dbReference type="Gene3D" id="3.30.450.40">
    <property type="match status" value="3"/>
</dbReference>
<feature type="domain" description="GAF" evidence="2">
    <location>
        <begin position="201"/>
        <end position="356"/>
    </location>
</feature>
<feature type="compositionally biased region" description="Low complexity" evidence="1">
    <location>
        <begin position="421"/>
        <end position="435"/>
    </location>
</feature>
<dbReference type="InterPro" id="IPR003018">
    <property type="entry name" value="GAF"/>
</dbReference>
<evidence type="ECO:0000313" key="4">
    <source>
        <dbReference type="Proteomes" id="UP001442494"/>
    </source>
</evidence>
<dbReference type="InterPro" id="IPR029016">
    <property type="entry name" value="GAF-like_dom_sf"/>
</dbReference>
<evidence type="ECO:0000259" key="2">
    <source>
        <dbReference type="SMART" id="SM00065"/>
    </source>
</evidence>
<dbReference type="Pfam" id="PF01590">
    <property type="entry name" value="GAF"/>
    <property type="match status" value="2"/>
</dbReference>
<evidence type="ECO:0000256" key="1">
    <source>
        <dbReference type="SAM" id="MobiDB-lite"/>
    </source>
</evidence>
<dbReference type="EMBL" id="JAMPKK010000033">
    <property type="protein sequence ID" value="MEP0865860.1"/>
    <property type="molecule type" value="Genomic_DNA"/>
</dbReference>
<feature type="domain" description="GAF" evidence="2">
    <location>
        <begin position="29"/>
        <end position="180"/>
    </location>
</feature>
<feature type="region of interest" description="Disordered" evidence="1">
    <location>
        <begin position="412"/>
        <end position="435"/>
    </location>
</feature>
<sequence length="992" mass="110925">MGHQQSPADYENQIVALGRVLQTLREEENVDVLIETTLNYLVSEFEYRLIWISLYDKLDHRLFGKGGITPTGDTKFLKNKFTLTPGDLLEQVVIQQRPVSVPNLSEEVRAGEWRRAAQEFGVQGALFFPLRCKDRCYGVVLLGSHVWGGSQSAGEKAQMSLLFGGLATALYQIELDWQHSSTKRPDQPLFQVIDQMARFPTMQQRLEAVVAMTQQFVAPTRTSIYWYSPERRYFWHRVGNRHTSKGLTNPLTSAAAGITLQEVSEFYQALNENRLIAIGAGRSPLKAEVTGQLLSRLRARSLLAAPILVQQELVGFLAVEGNEARIWEEAEKNYIRAAAQLIALGAGSEEIETTLVSTQQDAQLVAECARAIADNTDADKALDQCAQLLLNRLGVERFLIVQGLETGDWRLGAGNQEGKESFPQAAPSSNPQSSSPYTIVYQRQPLNRRPLTTGLIRLTDAQQQLFEQSESSVVAIEDWEQDQRLLSWKESLGVVGVRSLLICPIVQDADTSFSCFLVICHSTPRTWSQTERSLVGIVSQQLSVAVRTFNLRTLTKLSESAQLHLHNGLQMLLSASSDQAQSDRALVQFLSEMLECPLAMLLDWEGTTERHKTGKVAAAVMANPRFALSPGLSVPPTDLLIQEALATDGLVEKRGTQIPTSSRQWLSSPGIGCLLIMALPDFAKQPNLDFGLSEDDSNPKSKIQNPKLAGFIILADDRGREWSKHFLPVLETLVRQFARIRRYNLLSATLHQEVRNLEQLNWYKHRCLESLHQATTDRINRLNELESPAKGNQPDKSLVRMHSTQLLRELENILTEFTPLLQEEQWQLRQHLTRVTLTSVLKRSLLLLAPLYHERQLQVRSGGASSNQDVYADPLKLECVLCEILSVAGRLAPVGSRINIKTEVKSANEQSLFPSSDTSGHAARPGSLTPPLLELLITNSETFNFKVLAAPKLPALKICQRFVRSFGGNLQFYQMEGNRYLTRLLLPTTIKS</sequence>
<dbReference type="Proteomes" id="UP001442494">
    <property type="component" value="Unassembled WGS sequence"/>
</dbReference>
<gene>
    <name evidence="3" type="ORF">NDI37_15425</name>
</gene>
<reference evidence="3 4" key="1">
    <citation type="submission" date="2022-04" db="EMBL/GenBank/DDBJ databases">
        <title>Positive selection, recombination, and allopatry shape intraspecific diversity of widespread and dominant cyanobacteria.</title>
        <authorList>
            <person name="Wei J."/>
            <person name="Shu W."/>
            <person name="Hu C."/>
        </authorList>
    </citation>
    <scope>NUCLEOTIDE SEQUENCE [LARGE SCALE GENOMIC DNA]</scope>
    <source>
        <strain evidence="3 4">GB2-A5</strain>
    </source>
</reference>
<accession>A0ABV0JR06</accession>
<organism evidence="3 4">
    <name type="scientific">Funiculus sociatus GB2-A5</name>
    <dbReference type="NCBI Taxonomy" id="2933946"/>
    <lineage>
        <taxon>Bacteria</taxon>
        <taxon>Bacillati</taxon>
        <taxon>Cyanobacteriota</taxon>
        <taxon>Cyanophyceae</taxon>
        <taxon>Coleofasciculales</taxon>
        <taxon>Coleofasciculaceae</taxon>
        <taxon>Funiculus</taxon>
    </lineage>
</organism>
<dbReference type="SMART" id="SM00065">
    <property type="entry name" value="GAF"/>
    <property type="match status" value="3"/>
</dbReference>